<name>A0A1R2CVI5_9CILI</name>
<feature type="compositionally biased region" description="Polar residues" evidence="1">
    <location>
        <begin position="208"/>
        <end position="228"/>
    </location>
</feature>
<reference evidence="2 3" key="1">
    <citation type="submission" date="2016-11" db="EMBL/GenBank/DDBJ databases">
        <title>The macronuclear genome of Stentor coeruleus: a giant cell with tiny introns.</title>
        <authorList>
            <person name="Slabodnick M."/>
            <person name="Ruby J.G."/>
            <person name="Reiff S.B."/>
            <person name="Swart E.C."/>
            <person name="Gosai S."/>
            <person name="Prabakaran S."/>
            <person name="Witkowska E."/>
            <person name="Larue G.E."/>
            <person name="Fisher S."/>
            <person name="Freeman R.M."/>
            <person name="Gunawardena J."/>
            <person name="Chu W."/>
            <person name="Stover N.A."/>
            <person name="Gregory B.D."/>
            <person name="Nowacki M."/>
            <person name="Derisi J."/>
            <person name="Roy S.W."/>
            <person name="Marshall W.F."/>
            <person name="Sood P."/>
        </authorList>
    </citation>
    <scope>NUCLEOTIDE SEQUENCE [LARGE SCALE GENOMIC DNA]</scope>
    <source>
        <strain evidence="2">WM001</strain>
    </source>
</reference>
<proteinExistence type="predicted"/>
<feature type="compositionally biased region" description="Polar residues" evidence="1">
    <location>
        <begin position="188"/>
        <end position="198"/>
    </location>
</feature>
<keyword evidence="3" id="KW-1185">Reference proteome</keyword>
<dbReference type="EMBL" id="MPUH01000050">
    <property type="protein sequence ID" value="OMJ93019.1"/>
    <property type="molecule type" value="Genomic_DNA"/>
</dbReference>
<gene>
    <name evidence="2" type="ORF">SteCoe_4099</name>
</gene>
<evidence type="ECO:0000313" key="2">
    <source>
        <dbReference type="EMBL" id="OMJ93019.1"/>
    </source>
</evidence>
<feature type="region of interest" description="Disordered" evidence="1">
    <location>
        <begin position="158"/>
        <end position="228"/>
    </location>
</feature>
<dbReference type="Proteomes" id="UP000187209">
    <property type="component" value="Unassembled WGS sequence"/>
</dbReference>
<accession>A0A1R2CVI5</accession>
<protein>
    <submittedName>
        <fullName evidence="2">Uncharacterized protein</fullName>
    </submittedName>
</protein>
<comment type="caution">
    <text evidence="2">The sequence shown here is derived from an EMBL/GenBank/DDBJ whole genome shotgun (WGS) entry which is preliminary data.</text>
</comment>
<sequence>MKSEVYANSIQLDQIIVDKLKNSSRNNEALSMTNAELTNELNSLKYLLYVINQDRLVIHIQALRQELFKVSSRVQSFSDKDSMQKYDIKDIEELSYQLGLYEATGKSSEICTVVNTSILPYSYENTEREFSPFSASPLTSPRLPMETVPTAFLTTEATANRIRNKPEKPPMIPSEVSEDSLSHSSQSNNPNDCSNYLMQHNGDDDDYPSNSTSRCHSRQSSITYENLN</sequence>
<evidence type="ECO:0000313" key="3">
    <source>
        <dbReference type="Proteomes" id="UP000187209"/>
    </source>
</evidence>
<organism evidence="2 3">
    <name type="scientific">Stentor coeruleus</name>
    <dbReference type="NCBI Taxonomy" id="5963"/>
    <lineage>
        <taxon>Eukaryota</taxon>
        <taxon>Sar</taxon>
        <taxon>Alveolata</taxon>
        <taxon>Ciliophora</taxon>
        <taxon>Postciliodesmatophora</taxon>
        <taxon>Heterotrichea</taxon>
        <taxon>Heterotrichida</taxon>
        <taxon>Stentoridae</taxon>
        <taxon>Stentor</taxon>
    </lineage>
</organism>
<dbReference type="AlphaFoldDB" id="A0A1R2CVI5"/>
<evidence type="ECO:0000256" key="1">
    <source>
        <dbReference type="SAM" id="MobiDB-lite"/>
    </source>
</evidence>